<dbReference type="PANTHER" id="PTHR22916">
    <property type="entry name" value="GLYCOSYLTRANSFERASE"/>
    <property type="match status" value="1"/>
</dbReference>
<evidence type="ECO:0000259" key="1">
    <source>
        <dbReference type="Pfam" id="PF00535"/>
    </source>
</evidence>
<dbReference type="GO" id="GO:0016757">
    <property type="term" value="F:glycosyltransferase activity"/>
    <property type="evidence" value="ECO:0007669"/>
    <property type="project" value="UniProtKB-KW"/>
</dbReference>
<dbReference type="PANTHER" id="PTHR22916:SF3">
    <property type="entry name" value="UDP-GLCNAC:BETAGAL BETA-1,3-N-ACETYLGLUCOSAMINYLTRANSFERASE-LIKE PROTEIN 1"/>
    <property type="match status" value="1"/>
</dbReference>
<feature type="domain" description="Glycosyltransferase 2-like" evidence="1">
    <location>
        <begin position="8"/>
        <end position="69"/>
    </location>
</feature>
<organism evidence="2 3">
    <name type="scientific">Enterobacter roggenkampii</name>
    <dbReference type="NCBI Taxonomy" id="1812935"/>
    <lineage>
        <taxon>Bacteria</taxon>
        <taxon>Pseudomonadati</taxon>
        <taxon>Pseudomonadota</taxon>
        <taxon>Gammaproteobacteria</taxon>
        <taxon>Enterobacterales</taxon>
        <taxon>Enterobacteriaceae</taxon>
        <taxon>Enterobacter</taxon>
        <taxon>Enterobacter cloacae complex</taxon>
    </lineage>
</organism>
<evidence type="ECO:0000313" key="3">
    <source>
        <dbReference type="Proteomes" id="UP000077063"/>
    </source>
</evidence>
<protein>
    <submittedName>
        <fullName evidence="2">Glycosyl transferase family protein</fullName>
        <ecNumber evidence="2">2.4.1.-</ecNumber>
    </submittedName>
</protein>
<comment type="caution">
    <text evidence="2">The sequence shown here is derived from an EMBL/GenBank/DDBJ whole genome shotgun (WGS) entry which is preliminary data.</text>
</comment>
<proteinExistence type="predicted"/>
<keyword evidence="3" id="KW-1185">Reference proteome</keyword>
<dbReference type="InterPro" id="IPR029044">
    <property type="entry name" value="Nucleotide-diphossugar_trans"/>
</dbReference>
<dbReference type="EMBL" id="FKDK01000046">
    <property type="protein sequence ID" value="SAB60070.1"/>
    <property type="molecule type" value="Genomic_DNA"/>
</dbReference>
<dbReference type="RefSeq" id="WP_063617135.1">
    <property type="nucleotide sequence ID" value="NZ_FKDK01000046.1"/>
</dbReference>
<dbReference type="EC" id="2.4.1.-" evidence="2"/>
<gene>
    <name evidence="2" type="primary">pgaC_2</name>
    <name evidence="2" type="ORF">SAMEA2273443_05168</name>
</gene>
<dbReference type="Gene3D" id="3.90.550.10">
    <property type="entry name" value="Spore Coat Polysaccharide Biosynthesis Protein SpsA, Chain A"/>
    <property type="match status" value="1"/>
</dbReference>
<dbReference type="Pfam" id="PF00535">
    <property type="entry name" value="Glycos_transf_2"/>
    <property type="match status" value="1"/>
</dbReference>
<dbReference type="InterPro" id="IPR001173">
    <property type="entry name" value="Glyco_trans_2-like"/>
</dbReference>
<sequence>MKHEIAVSVIIPVYNAEKTIKSLIEDILIEDRINIEVIIVNDGSSDNTSTIINSIKDGRVQVIEQNNKGVYPINLKMQV</sequence>
<dbReference type="Proteomes" id="UP000077063">
    <property type="component" value="Unassembled WGS sequence"/>
</dbReference>
<evidence type="ECO:0000313" key="2">
    <source>
        <dbReference type="EMBL" id="SAB60070.1"/>
    </source>
</evidence>
<keyword evidence="2" id="KW-0328">Glycosyltransferase</keyword>
<dbReference type="SUPFAM" id="SSF53448">
    <property type="entry name" value="Nucleotide-diphospho-sugar transferases"/>
    <property type="match status" value="1"/>
</dbReference>
<name>A0ABY0J9K7_9ENTR</name>
<reference evidence="2 3" key="1">
    <citation type="submission" date="2016-03" db="EMBL/GenBank/DDBJ databases">
        <authorList>
            <consortium name="Pathogen Informatics"/>
        </authorList>
    </citation>
    <scope>NUCLEOTIDE SEQUENCE [LARGE SCALE GENOMIC DNA]</scope>
    <source>
        <strain evidence="3">e2161</strain>
    </source>
</reference>
<accession>A0ABY0J9K7</accession>
<keyword evidence="2" id="KW-0808">Transferase</keyword>